<dbReference type="Pfam" id="PF09814">
    <property type="entry name" value="HECT_2"/>
    <property type="match status" value="1"/>
</dbReference>
<accession>A0AAV2SV74</accession>
<dbReference type="GO" id="GO:0005634">
    <property type="term" value="C:nucleus"/>
    <property type="evidence" value="ECO:0007669"/>
    <property type="project" value="TreeGrafter"/>
</dbReference>
<dbReference type="GO" id="GO:0031624">
    <property type="term" value="F:ubiquitin conjugating enzyme binding"/>
    <property type="evidence" value="ECO:0007669"/>
    <property type="project" value="TreeGrafter"/>
</dbReference>
<evidence type="ECO:0000256" key="1">
    <source>
        <dbReference type="ARBA" id="ARBA00000885"/>
    </source>
</evidence>
<comment type="catalytic activity">
    <reaction evidence="1">
        <text>S-ubiquitinyl-[E2 ubiquitin-conjugating enzyme]-L-cysteine + [acceptor protein]-L-lysine = [E2 ubiquitin-conjugating enzyme]-L-cysteine + N(6)-ubiquitinyl-[acceptor protein]-L-lysine.</text>
        <dbReference type="EC" id="2.3.2.26"/>
    </reaction>
</comment>
<dbReference type="PANTHER" id="PTHR31531:SF2">
    <property type="entry name" value="E3 UBIQUITIN-PROTEIN LIGASE E3D"/>
    <property type="match status" value="1"/>
</dbReference>
<dbReference type="Proteomes" id="UP001497623">
    <property type="component" value="Unassembled WGS sequence"/>
</dbReference>
<dbReference type="PANTHER" id="PTHR31531">
    <property type="entry name" value="E3 UBIQUITIN-PROTEIN LIGASE E3D FAMILY MEMBER"/>
    <property type="match status" value="1"/>
</dbReference>
<dbReference type="GO" id="GO:0000209">
    <property type="term" value="P:protein polyubiquitination"/>
    <property type="evidence" value="ECO:0007669"/>
    <property type="project" value="TreeGrafter"/>
</dbReference>
<evidence type="ECO:0000313" key="9">
    <source>
        <dbReference type="EMBL" id="CAL4247907.1"/>
    </source>
</evidence>
<dbReference type="InterPro" id="IPR019193">
    <property type="entry name" value="UBQ-conj_enz_E2-bd_prot"/>
</dbReference>
<protein>
    <recommendedName>
        <fullName evidence="3">E3 ubiquitin-protein ligase E3D</fullName>
        <ecNumber evidence="2">2.3.2.26</ecNumber>
    </recommendedName>
    <alternativeName>
        <fullName evidence="6">HECT-type E3 ubiquitin transferase E3D</fullName>
    </alternativeName>
    <alternativeName>
        <fullName evidence="5">UbcH10-binding protein with a HECT-like domain</fullName>
    </alternativeName>
    <alternativeName>
        <fullName evidence="4">Ubiquitin-conjugating enzyme E2C-binding protein</fullName>
    </alternativeName>
</protein>
<dbReference type="AlphaFoldDB" id="A0AAV2SV74"/>
<dbReference type="GO" id="GO:0030332">
    <property type="term" value="F:cyclin binding"/>
    <property type="evidence" value="ECO:0007669"/>
    <property type="project" value="TreeGrafter"/>
</dbReference>
<organism evidence="9 10">
    <name type="scientific">Meganyctiphanes norvegica</name>
    <name type="common">Northern krill</name>
    <name type="synonym">Thysanopoda norvegica</name>
    <dbReference type="NCBI Taxonomy" id="48144"/>
    <lineage>
        <taxon>Eukaryota</taxon>
        <taxon>Metazoa</taxon>
        <taxon>Ecdysozoa</taxon>
        <taxon>Arthropoda</taxon>
        <taxon>Crustacea</taxon>
        <taxon>Multicrustacea</taxon>
        <taxon>Malacostraca</taxon>
        <taxon>Eumalacostraca</taxon>
        <taxon>Eucarida</taxon>
        <taxon>Euphausiacea</taxon>
        <taxon>Euphausiidae</taxon>
        <taxon>Meganyctiphanes</taxon>
    </lineage>
</organism>
<evidence type="ECO:0000313" key="10">
    <source>
        <dbReference type="Proteomes" id="UP001497623"/>
    </source>
</evidence>
<evidence type="ECO:0000256" key="2">
    <source>
        <dbReference type="ARBA" id="ARBA00012485"/>
    </source>
</evidence>
<evidence type="ECO:0000256" key="8">
    <source>
        <dbReference type="ARBA" id="ARBA00064185"/>
    </source>
</evidence>
<evidence type="ECO:0000256" key="7">
    <source>
        <dbReference type="ARBA" id="ARBA00053831"/>
    </source>
</evidence>
<comment type="function">
    <text evidence="7">E3 ubiquitin-protein ligase which accepts ubiquitin from specific E2 ubiquitin-conjugating enzymes, and transfers it to substrates, generally promoting their degradation by the proteasome. Independently of its E3 ubiquitin-protein ligase activity, acts as an inhibitor of CPSF3 endonuclease activity by blocking CPSF3 active site.</text>
</comment>
<keyword evidence="10" id="KW-1185">Reference proteome</keyword>
<evidence type="ECO:0000256" key="3">
    <source>
        <dbReference type="ARBA" id="ARBA00013646"/>
    </source>
</evidence>
<reference evidence="9 10" key="1">
    <citation type="submission" date="2024-05" db="EMBL/GenBank/DDBJ databases">
        <authorList>
            <person name="Wallberg A."/>
        </authorList>
    </citation>
    <scope>NUCLEOTIDE SEQUENCE [LARGE SCALE GENOMIC DNA]</scope>
</reference>
<sequence>MAAVLVEVLPNLKICNFFIAFPGDVGDIASVHIKSKECNVRLQYGQTISIKTSKGIELDPEIIIKPTQDGNTLIVRTKLSEKSSVLSLVRANLCDALNCLTAMEPLSESMVDSTVLAQCQQCRKDLCSGIIFRRVLPLPSLDWDAASEGWFCHLHGDHGNKLKPKSLLPGSDECYYTELYFSVHKHILKYFNVEKNSDTLFCLNCKAPLGDVNLHDNVKLWSHSIVWTKDGQILHNKKVNDILVDLFQNINKDNFGVNCRLVLESFSETKKYLYMITINTNMQLLGPKIDEDLDENFCNRTCDGDADIVNISLKKMYAVKLLYMLKDKEDAQTGEWVDDVHVSIIPCSQAFFDNALSLLEMSSSALSPETRTVDNMTVGYLFK</sequence>
<dbReference type="EC" id="2.3.2.26" evidence="2"/>
<gene>
    <name evidence="9" type="ORF">MNOR_LOCUS41343</name>
</gene>
<evidence type="ECO:0000256" key="4">
    <source>
        <dbReference type="ARBA" id="ARBA00029737"/>
    </source>
</evidence>
<dbReference type="EMBL" id="CAXKWB010149237">
    <property type="protein sequence ID" value="CAL4247907.1"/>
    <property type="molecule type" value="Genomic_DNA"/>
</dbReference>
<dbReference type="GO" id="GO:0043161">
    <property type="term" value="P:proteasome-mediated ubiquitin-dependent protein catabolic process"/>
    <property type="evidence" value="ECO:0007669"/>
    <property type="project" value="TreeGrafter"/>
</dbReference>
<evidence type="ECO:0000256" key="5">
    <source>
        <dbReference type="ARBA" id="ARBA00032234"/>
    </source>
</evidence>
<dbReference type="GO" id="GO:0000151">
    <property type="term" value="C:ubiquitin ligase complex"/>
    <property type="evidence" value="ECO:0007669"/>
    <property type="project" value="TreeGrafter"/>
</dbReference>
<evidence type="ECO:0000256" key="6">
    <source>
        <dbReference type="ARBA" id="ARBA00032298"/>
    </source>
</evidence>
<dbReference type="GO" id="GO:0005829">
    <property type="term" value="C:cytosol"/>
    <property type="evidence" value="ECO:0007669"/>
    <property type="project" value="TreeGrafter"/>
</dbReference>
<proteinExistence type="predicted"/>
<comment type="subunit">
    <text evidence="8">Interacts with UBE2C/UbcH10 (E2 ubiquitin-conjugating enzyme). In vitro, interacts with cyclin-B.</text>
</comment>
<name>A0AAV2SV74_MEGNR</name>
<dbReference type="GO" id="GO:0006513">
    <property type="term" value="P:protein monoubiquitination"/>
    <property type="evidence" value="ECO:0007669"/>
    <property type="project" value="TreeGrafter"/>
</dbReference>
<comment type="caution">
    <text evidence="9">The sequence shown here is derived from an EMBL/GenBank/DDBJ whole genome shotgun (WGS) entry which is preliminary data.</text>
</comment>
<dbReference type="GO" id="GO:0061630">
    <property type="term" value="F:ubiquitin protein ligase activity"/>
    <property type="evidence" value="ECO:0007669"/>
    <property type="project" value="UniProtKB-EC"/>
</dbReference>
<dbReference type="GO" id="GO:0051865">
    <property type="term" value="P:protein autoubiquitination"/>
    <property type="evidence" value="ECO:0007669"/>
    <property type="project" value="TreeGrafter"/>
</dbReference>